<dbReference type="EMBL" id="MHQT01000027">
    <property type="protein sequence ID" value="OHA09338.1"/>
    <property type="molecule type" value="Genomic_DNA"/>
</dbReference>
<reference evidence="1 2" key="1">
    <citation type="journal article" date="2016" name="Nat. Commun.">
        <title>Thousands of microbial genomes shed light on interconnected biogeochemical processes in an aquifer system.</title>
        <authorList>
            <person name="Anantharaman K."/>
            <person name="Brown C.T."/>
            <person name="Hug L.A."/>
            <person name="Sharon I."/>
            <person name="Castelle C.J."/>
            <person name="Probst A.J."/>
            <person name="Thomas B.C."/>
            <person name="Singh A."/>
            <person name="Wilkins M.J."/>
            <person name="Karaoz U."/>
            <person name="Brodie E.L."/>
            <person name="Williams K.H."/>
            <person name="Hubbard S.S."/>
            <person name="Banfield J.F."/>
        </authorList>
    </citation>
    <scope>NUCLEOTIDE SEQUENCE [LARGE SCALE GENOMIC DNA]</scope>
</reference>
<dbReference type="Proteomes" id="UP000178977">
    <property type="component" value="Unassembled WGS sequence"/>
</dbReference>
<dbReference type="SUPFAM" id="SSF63825">
    <property type="entry name" value="YWTD domain"/>
    <property type="match status" value="1"/>
</dbReference>
<sequence length="657" mass="70473">MLVSKVAACVVLVVLLLLLVGRVHAQPIFTLFGYDVATDQLITIDLNTAQPTVVGPVGLGFPLVALAYDSVRDTLFGVVHDPSLASQGRLVTVDRSTGQGTAVAAMDFPLAPGSGVSDLAIGPGNALYGLVATQGSRSYLMTVDRATGVGTRVDGSTSGFGELPQSTGLAYQGIMRRMIASRLFAGSSFYDIDPTTGQRGPFFTGFLTGWRSLTTIPGTDDLLAVRGEQFGAGDLLERVEFFGGVISARSSIGRIGAYGTITAIEVVRALTSPPPGSTAVSPYVIEHFEIGYKPNKVFDASTLVIGYGGQVVPVYIARLGEALEEAFLAFQALGFEMPDERVSVTVKNKKGYGAELFGSITIDDDMDREGCARVGPCDGETVYSFLAAIAAHELFHVVQSNYFSLFGAKLGKKFFREGSAVFMETVVIPHSTHYLIEAGEFLNNPKKDLLKRAHDGYVFWRYLAHRFGTDIVRVVWELLRDRCPLEVCSSEGILGDLLQSVAGMTLREVLTDFIAANYLRDRPGVPEIYRYDPGGNVTPTGQKADLKCPCPMRVRINGNVSARGARYHEIQISEGSGVRSVQIDFDGKKKGLLADDDFLPVQVASLKAGEFVGLEQMPLDASNNGSLTLAVLDGQRIAIIVGGDDDGGSYKLTVEAR</sequence>
<dbReference type="STRING" id="1802281.A3A44_03480"/>
<accession>A0A1G2LCJ5</accession>
<evidence type="ECO:0000313" key="2">
    <source>
        <dbReference type="Proteomes" id="UP000178977"/>
    </source>
</evidence>
<proteinExistence type="predicted"/>
<dbReference type="AlphaFoldDB" id="A0A1G2LCJ5"/>
<evidence type="ECO:0000313" key="1">
    <source>
        <dbReference type="EMBL" id="OHA09338.1"/>
    </source>
</evidence>
<gene>
    <name evidence="1" type="ORF">A3A44_03480</name>
</gene>
<protein>
    <submittedName>
        <fullName evidence="1">Uncharacterized protein</fullName>
    </submittedName>
</protein>
<comment type="caution">
    <text evidence="1">The sequence shown here is derived from an EMBL/GenBank/DDBJ whole genome shotgun (WGS) entry which is preliminary data.</text>
</comment>
<organism evidence="1 2">
    <name type="scientific">Candidatus Sungbacteria bacterium RIFCSPLOWO2_01_FULL_60_25</name>
    <dbReference type="NCBI Taxonomy" id="1802281"/>
    <lineage>
        <taxon>Bacteria</taxon>
        <taxon>Candidatus Sungiibacteriota</taxon>
    </lineage>
</organism>
<name>A0A1G2LCJ5_9BACT</name>